<evidence type="ECO:0000256" key="1">
    <source>
        <dbReference type="SAM" id="MobiDB-lite"/>
    </source>
</evidence>
<feature type="compositionally biased region" description="Polar residues" evidence="1">
    <location>
        <begin position="248"/>
        <end position="257"/>
    </location>
</feature>
<dbReference type="VEuPathDB" id="ToxoDB:EMWEY_00053770"/>
<proteinExistence type="predicted"/>
<organism evidence="2 3">
    <name type="scientific">Eimeria maxima</name>
    <name type="common">Coccidian parasite</name>
    <dbReference type="NCBI Taxonomy" id="5804"/>
    <lineage>
        <taxon>Eukaryota</taxon>
        <taxon>Sar</taxon>
        <taxon>Alveolata</taxon>
        <taxon>Apicomplexa</taxon>
        <taxon>Conoidasida</taxon>
        <taxon>Coccidia</taxon>
        <taxon>Eucoccidiorida</taxon>
        <taxon>Eimeriorina</taxon>
        <taxon>Eimeriidae</taxon>
        <taxon>Eimeria</taxon>
    </lineage>
</organism>
<dbReference type="RefSeq" id="XP_013333077.1">
    <property type="nucleotide sequence ID" value="XM_013477623.1"/>
</dbReference>
<keyword evidence="3" id="KW-1185">Reference proteome</keyword>
<dbReference type="AlphaFoldDB" id="U6LXE6"/>
<feature type="region of interest" description="Disordered" evidence="1">
    <location>
        <begin position="248"/>
        <end position="267"/>
    </location>
</feature>
<evidence type="ECO:0000313" key="3">
    <source>
        <dbReference type="Proteomes" id="UP000030763"/>
    </source>
</evidence>
<dbReference type="Proteomes" id="UP000030763">
    <property type="component" value="Unassembled WGS sequence"/>
</dbReference>
<reference evidence="2" key="2">
    <citation type="submission" date="2013-10" db="EMBL/GenBank/DDBJ databases">
        <authorList>
            <person name="Aslett M."/>
        </authorList>
    </citation>
    <scope>NUCLEOTIDE SEQUENCE [LARGE SCALE GENOMIC DNA]</scope>
    <source>
        <strain evidence="2">Weybridge</strain>
    </source>
</reference>
<dbReference type="OrthoDB" id="347824at2759"/>
<protein>
    <submittedName>
        <fullName evidence="2">Uncharacterized protein</fullName>
    </submittedName>
</protein>
<feature type="non-terminal residue" evidence="2">
    <location>
        <position position="1"/>
    </location>
</feature>
<dbReference type="EMBL" id="HG718937">
    <property type="protein sequence ID" value="CDJ56426.1"/>
    <property type="molecule type" value="Genomic_DNA"/>
</dbReference>
<dbReference type="GeneID" id="25339363"/>
<accession>U6LXE6</accession>
<name>U6LXE6_EIMMA</name>
<gene>
    <name evidence="2" type="ORF">EMWEY_00053770</name>
</gene>
<sequence>KGKALEAEQIEQVGGRRMGSSAAADLLVRMLVVFHFRDYFCHCSDLYRSFRERTPLEFLRLVQGGGGDDEEREISGGRANRAGGRQTDGQQRRSRPAGTNATAEGEGSDEDIHYGGGDNEEGEISGSTANRSEEKQSEEQTQWSAPPGILDVFFEDEVPHSVFSSESEDNASDTLWPSEYSTDEELNQMNLFQDHRSPHVNADSEGTDRGIIKKVLRRLLAAAEDKVAIERMSGTDRQLGDSFTDYVQESEGGQSTELARGGTSRESLVRLQKTDGGGRTNTEQLFNANEGEVLEDRKARHNSTRRLNVTKLPYAYFIMGVNQWRHIHDPVHQLKIEAATARAAAKAAAKHKHHLPPERRYSDPTIGVFGMPTSAGPQVYRHDLKEPKKPLISPVQIRNQDMCYRQEKRKPLVHCPEGFIENAEGGCYMEVAPAFTCLGCIQHRELDITVPPTDKKSGGKLKLR</sequence>
<feature type="region of interest" description="Disordered" evidence="1">
    <location>
        <begin position="62"/>
        <end position="147"/>
    </location>
</feature>
<reference evidence="2" key="1">
    <citation type="submission" date="2013-10" db="EMBL/GenBank/DDBJ databases">
        <title>Genomic analysis of the causative agents of coccidiosis in chickens.</title>
        <authorList>
            <person name="Reid A.J."/>
            <person name="Blake D."/>
            <person name="Billington K."/>
            <person name="Browne H."/>
            <person name="Dunn M."/>
            <person name="Hung S."/>
            <person name="Kawahara F."/>
            <person name="Miranda-Saavedra D."/>
            <person name="Mourier T."/>
            <person name="Nagra H."/>
            <person name="Otto T.D."/>
            <person name="Rawlings N."/>
            <person name="Sanchez A."/>
            <person name="Sanders M."/>
            <person name="Subramaniam C."/>
            <person name="Tay Y."/>
            <person name="Dear P."/>
            <person name="Doerig C."/>
            <person name="Gruber A."/>
            <person name="Parkinson J."/>
            <person name="Shirley M."/>
            <person name="Wan K.L."/>
            <person name="Berriman M."/>
            <person name="Tomley F."/>
            <person name="Pain A."/>
        </authorList>
    </citation>
    <scope>NUCLEOTIDE SEQUENCE [LARGE SCALE GENOMIC DNA]</scope>
    <source>
        <strain evidence="2">Weybridge</strain>
    </source>
</reference>
<evidence type="ECO:0000313" key="2">
    <source>
        <dbReference type="EMBL" id="CDJ56426.1"/>
    </source>
</evidence>